<protein>
    <submittedName>
        <fullName evidence="1">Uncharacterized protein</fullName>
    </submittedName>
</protein>
<keyword evidence="2" id="KW-1185">Reference proteome</keyword>
<accession>A0ABP9K3A9</accession>
<name>A0ABP9K3A9_9NOCA</name>
<gene>
    <name evidence="1" type="ORF">GCM10023318_20790</name>
</gene>
<comment type="caution">
    <text evidence="1">The sequence shown here is derived from an EMBL/GenBank/DDBJ whole genome shotgun (WGS) entry which is preliminary data.</text>
</comment>
<dbReference type="RefSeq" id="WP_345495031.1">
    <property type="nucleotide sequence ID" value="NZ_BAABJM010000002.1"/>
</dbReference>
<sequence length="48" mass="5121">MTGLVDHDTSIRHVVAPYDWDVLVRFTAATVVSGLAATLVATPGHDDE</sequence>
<evidence type="ECO:0000313" key="1">
    <source>
        <dbReference type="EMBL" id="GAA5050485.1"/>
    </source>
</evidence>
<dbReference type="EMBL" id="BAABJM010000002">
    <property type="protein sequence ID" value="GAA5050485.1"/>
    <property type="molecule type" value="Genomic_DNA"/>
</dbReference>
<proteinExistence type="predicted"/>
<reference evidence="2" key="1">
    <citation type="journal article" date="2019" name="Int. J. Syst. Evol. Microbiol.">
        <title>The Global Catalogue of Microorganisms (GCM) 10K type strain sequencing project: providing services to taxonomists for standard genome sequencing and annotation.</title>
        <authorList>
            <consortium name="The Broad Institute Genomics Platform"/>
            <consortium name="The Broad Institute Genome Sequencing Center for Infectious Disease"/>
            <person name="Wu L."/>
            <person name="Ma J."/>
        </authorList>
    </citation>
    <scope>NUCLEOTIDE SEQUENCE [LARGE SCALE GENOMIC DNA]</scope>
    <source>
        <strain evidence="2">JCM 18298</strain>
    </source>
</reference>
<organism evidence="1 2">
    <name type="scientific">Nocardia callitridis</name>
    <dbReference type="NCBI Taxonomy" id="648753"/>
    <lineage>
        <taxon>Bacteria</taxon>
        <taxon>Bacillati</taxon>
        <taxon>Actinomycetota</taxon>
        <taxon>Actinomycetes</taxon>
        <taxon>Mycobacteriales</taxon>
        <taxon>Nocardiaceae</taxon>
        <taxon>Nocardia</taxon>
    </lineage>
</organism>
<evidence type="ECO:0000313" key="2">
    <source>
        <dbReference type="Proteomes" id="UP001500603"/>
    </source>
</evidence>
<dbReference type="Proteomes" id="UP001500603">
    <property type="component" value="Unassembled WGS sequence"/>
</dbReference>